<evidence type="ECO:0000313" key="2">
    <source>
        <dbReference type="Proteomes" id="UP000887565"/>
    </source>
</evidence>
<name>A0A915LAM1_ROMCU</name>
<dbReference type="OMA" id="YFGTDRG"/>
<dbReference type="CDD" id="cd06223">
    <property type="entry name" value="PRTases_typeI"/>
    <property type="match status" value="1"/>
</dbReference>
<dbReference type="AlphaFoldDB" id="A0A915LAM1"/>
<evidence type="ECO:0000259" key="1">
    <source>
        <dbReference type="Pfam" id="PF14681"/>
    </source>
</evidence>
<reference evidence="3" key="1">
    <citation type="submission" date="2022-11" db="UniProtKB">
        <authorList>
            <consortium name="WormBaseParasite"/>
        </authorList>
    </citation>
    <scope>IDENTIFICATION</scope>
</reference>
<dbReference type="Pfam" id="PF14681">
    <property type="entry name" value="UPRTase"/>
    <property type="match status" value="1"/>
</dbReference>
<dbReference type="WBParaSite" id="nRc.2.0.1.t47418-RA">
    <property type="protein sequence ID" value="nRc.2.0.1.t47418-RA"/>
    <property type="gene ID" value="nRc.2.0.1.g47418"/>
</dbReference>
<protein>
    <submittedName>
        <fullName evidence="3">Uridine-cytidine kinase-like 1</fullName>
    </submittedName>
</protein>
<accession>A0A915LAM1</accession>
<dbReference type="InterPro" id="IPR000836">
    <property type="entry name" value="PRTase_dom"/>
</dbReference>
<sequence length="145" mass="16177">LEPELYYLRLPTDIQQCHVLLLDTTVATGAAAMMGIRILLEHDVLEENITLVSLLMSEVGVNTIAYAFPNVKLVTSAVDKHLSESYHILPGIGNFGNRYFGTEENQPSGNDDQEKCDVDDDKFAQKINADKCSIPDKKRQYADCE</sequence>
<dbReference type="InterPro" id="IPR029057">
    <property type="entry name" value="PRTase-like"/>
</dbReference>
<evidence type="ECO:0000313" key="3">
    <source>
        <dbReference type="WBParaSite" id="nRc.2.0.1.t47418-RA"/>
    </source>
</evidence>
<proteinExistence type="predicted"/>
<organism evidence="2 3">
    <name type="scientific">Romanomermis culicivorax</name>
    <name type="common">Nematode worm</name>
    <dbReference type="NCBI Taxonomy" id="13658"/>
    <lineage>
        <taxon>Eukaryota</taxon>
        <taxon>Metazoa</taxon>
        <taxon>Ecdysozoa</taxon>
        <taxon>Nematoda</taxon>
        <taxon>Enoplea</taxon>
        <taxon>Dorylaimia</taxon>
        <taxon>Mermithida</taxon>
        <taxon>Mermithoidea</taxon>
        <taxon>Mermithidae</taxon>
        <taxon>Romanomermis</taxon>
    </lineage>
</organism>
<keyword evidence="2" id="KW-1185">Reference proteome</keyword>
<dbReference type="Gene3D" id="3.40.50.2020">
    <property type="match status" value="1"/>
</dbReference>
<dbReference type="SUPFAM" id="SSF53271">
    <property type="entry name" value="PRTase-like"/>
    <property type="match status" value="1"/>
</dbReference>
<feature type="domain" description="Phosphoribosyltransferase" evidence="1">
    <location>
        <begin position="2"/>
        <end position="102"/>
    </location>
</feature>
<dbReference type="Proteomes" id="UP000887565">
    <property type="component" value="Unplaced"/>
</dbReference>